<dbReference type="EMBL" id="JANBPW010003064">
    <property type="protein sequence ID" value="KAJ1938764.1"/>
    <property type="molecule type" value="Genomic_DNA"/>
</dbReference>
<sequence>MSDSSLKDPWLEFYLTDEENLPIYAVNKPKPNPLVAKVGGKPTATMERNWVSEVRNDVVNVDFSSLLNSLGHQEKYDEVRQSLDPAIVRVARKISARRVLED</sequence>
<reference evidence="1" key="1">
    <citation type="submission" date="2022-07" db="EMBL/GenBank/DDBJ databases">
        <title>Phylogenomic reconstructions and comparative analyses of Kickxellomycotina fungi.</title>
        <authorList>
            <person name="Reynolds N.K."/>
            <person name="Stajich J.E."/>
            <person name="Barry K."/>
            <person name="Grigoriev I.V."/>
            <person name="Crous P."/>
            <person name="Smith M.E."/>
        </authorList>
    </citation>
    <scope>NUCLEOTIDE SEQUENCE</scope>
    <source>
        <strain evidence="1">NRRL 5244</strain>
    </source>
</reference>
<comment type="caution">
    <text evidence="1">The sequence shown here is derived from an EMBL/GenBank/DDBJ whole genome shotgun (WGS) entry which is preliminary data.</text>
</comment>
<gene>
    <name evidence="1" type="ORF">FBU59_004341</name>
</gene>
<accession>A0ACC1J620</accession>
<protein>
    <submittedName>
        <fullName evidence="1">Uncharacterized protein</fullName>
    </submittedName>
</protein>
<proteinExistence type="predicted"/>
<organism evidence="1 2">
    <name type="scientific">Linderina macrospora</name>
    <dbReference type="NCBI Taxonomy" id="4868"/>
    <lineage>
        <taxon>Eukaryota</taxon>
        <taxon>Fungi</taxon>
        <taxon>Fungi incertae sedis</taxon>
        <taxon>Zoopagomycota</taxon>
        <taxon>Kickxellomycotina</taxon>
        <taxon>Kickxellomycetes</taxon>
        <taxon>Kickxellales</taxon>
        <taxon>Kickxellaceae</taxon>
        <taxon>Linderina</taxon>
    </lineage>
</organism>
<evidence type="ECO:0000313" key="1">
    <source>
        <dbReference type="EMBL" id="KAJ1938764.1"/>
    </source>
</evidence>
<name>A0ACC1J620_9FUNG</name>
<evidence type="ECO:0000313" key="2">
    <source>
        <dbReference type="Proteomes" id="UP001150603"/>
    </source>
</evidence>
<dbReference type="Proteomes" id="UP001150603">
    <property type="component" value="Unassembled WGS sequence"/>
</dbReference>
<keyword evidence="2" id="KW-1185">Reference proteome</keyword>
<feature type="non-terminal residue" evidence="1">
    <location>
        <position position="102"/>
    </location>
</feature>